<comment type="cofactor">
    <cofactor evidence="1">
        <name>Zn(2+)</name>
        <dbReference type="ChEBI" id="CHEBI:29105"/>
    </cofactor>
</comment>
<feature type="domain" description="MPN" evidence="9">
    <location>
        <begin position="97"/>
        <end position="214"/>
    </location>
</feature>
<proteinExistence type="inferred from homology"/>
<dbReference type="GO" id="GO:0006508">
    <property type="term" value="P:proteolysis"/>
    <property type="evidence" value="ECO:0007669"/>
    <property type="project" value="UniProtKB-KW"/>
</dbReference>
<evidence type="ECO:0000259" key="9">
    <source>
        <dbReference type="PROSITE" id="PS50249"/>
    </source>
</evidence>
<evidence type="ECO:0000256" key="7">
    <source>
        <dbReference type="ARBA" id="ARBA00022833"/>
    </source>
</evidence>
<keyword evidence="7" id="KW-0862">Zinc</keyword>
<dbReference type="AlphaFoldDB" id="A0A4C1XHV7"/>
<dbReference type="Pfam" id="PF01398">
    <property type="entry name" value="JAB"/>
    <property type="match status" value="1"/>
</dbReference>
<dbReference type="PANTHER" id="PTHR12947">
    <property type="entry name" value="AMSH-LIKE PROTEASE"/>
    <property type="match status" value="1"/>
</dbReference>
<keyword evidence="3" id="KW-0645">Protease</keyword>
<organism evidence="10 11">
    <name type="scientific">Eumeta variegata</name>
    <name type="common">Bagworm moth</name>
    <name type="synonym">Eumeta japonica</name>
    <dbReference type="NCBI Taxonomy" id="151549"/>
    <lineage>
        <taxon>Eukaryota</taxon>
        <taxon>Metazoa</taxon>
        <taxon>Ecdysozoa</taxon>
        <taxon>Arthropoda</taxon>
        <taxon>Hexapoda</taxon>
        <taxon>Insecta</taxon>
        <taxon>Pterygota</taxon>
        <taxon>Neoptera</taxon>
        <taxon>Endopterygota</taxon>
        <taxon>Lepidoptera</taxon>
        <taxon>Glossata</taxon>
        <taxon>Ditrysia</taxon>
        <taxon>Tineoidea</taxon>
        <taxon>Psychidae</taxon>
        <taxon>Oiketicinae</taxon>
        <taxon>Eumeta</taxon>
    </lineage>
</organism>
<evidence type="ECO:0000256" key="2">
    <source>
        <dbReference type="ARBA" id="ARBA00010981"/>
    </source>
</evidence>
<evidence type="ECO:0000313" key="10">
    <source>
        <dbReference type="EMBL" id="GBP63531.1"/>
    </source>
</evidence>
<dbReference type="GO" id="GO:0140492">
    <property type="term" value="F:metal-dependent deubiquitinase activity"/>
    <property type="evidence" value="ECO:0007669"/>
    <property type="project" value="InterPro"/>
</dbReference>
<dbReference type="OrthoDB" id="3640at2759"/>
<comment type="similarity">
    <text evidence="2">Belongs to the peptidase M67C family.</text>
</comment>
<keyword evidence="11" id="KW-1185">Reference proteome</keyword>
<dbReference type="GO" id="GO:0003676">
    <property type="term" value="F:nucleic acid binding"/>
    <property type="evidence" value="ECO:0007669"/>
    <property type="project" value="InterPro"/>
</dbReference>
<dbReference type="GO" id="GO:0046872">
    <property type="term" value="F:metal ion binding"/>
    <property type="evidence" value="ECO:0007669"/>
    <property type="project" value="UniProtKB-KW"/>
</dbReference>
<dbReference type="SMART" id="SM00232">
    <property type="entry name" value="JAB_MPN"/>
    <property type="match status" value="1"/>
</dbReference>
<dbReference type="InterPro" id="IPR000555">
    <property type="entry name" value="JAMM/MPN+_dom"/>
</dbReference>
<evidence type="ECO:0000256" key="4">
    <source>
        <dbReference type="ARBA" id="ARBA00022723"/>
    </source>
</evidence>
<evidence type="ECO:0000256" key="8">
    <source>
        <dbReference type="ARBA" id="ARBA00023049"/>
    </source>
</evidence>
<keyword evidence="4" id="KW-0479">Metal-binding</keyword>
<keyword evidence="6" id="KW-0378">Hydrolase</keyword>
<name>A0A4C1XHV7_EUMVA</name>
<dbReference type="PROSITE" id="PS50249">
    <property type="entry name" value="MPN"/>
    <property type="match status" value="1"/>
</dbReference>
<keyword evidence="8" id="KW-0482">Metalloprotease</keyword>
<dbReference type="PANTHER" id="PTHR12947:SF13">
    <property type="entry name" value="FI19924P1"/>
    <property type="match status" value="1"/>
</dbReference>
<dbReference type="CDD" id="cd08066">
    <property type="entry name" value="MPN_AMSH_like"/>
    <property type="match status" value="1"/>
</dbReference>
<dbReference type="InterPro" id="IPR037518">
    <property type="entry name" value="MPN"/>
</dbReference>
<dbReference type="SUPFAM" id="SSF102712">
    <property type="entry name" value="JAB1/MPN domain"/>
    <property type="match status" value="1"/>
</dbReference>
<reference evidence="10 11" key="1">
    <citation type="journal article" date="2019" name="Commun. Biol.">
        <title>The bagworm genome reveals a unique fibroin gene that provides high tensile strength.</title>
        <authorList>
            <person name="Kono N."/>
            <person name="Nakamura H."/>
            <person name="Ohtoshi R."/>
            <person name="Tomita M."/>
            <person name="Numata K."/>
            <person name="Arakawa K."/>
        </authorList>
    </citation>
    <scope>NUCLEOTIDE SEQUENCE [LARGE SCALE GENOMIC DNA]</scope>
</reference>
<evidence type="ECO:0000313" key="11">
    <source>
        <dbReference type="Proteomes" id="UP000299102"/>
    </source>
</evidence>
<keyword evidence="5" id="KW-0833">Ubl conjugation pathway</keyword>
<dbReference type="EMBL" id="BGZK01000871">
    <property type="protein sequence ID" value="GBP63531.1"/>
    <property type="molecule type" value="Genomic_DNA"/>
</dbReference>
<evidence type="ECO:0000256" key="6">
    <source>
        <dbReference type="ARBA" id="ARBA00022801"/>
    </source>
</evidence>
<dbReference type="STRING" id="151549.A0A4C1XHV7"/>
<accession>A0A4C1XHV7</accession>
<evidence type="ECO:0000256" key="5">
    <source>
        <dbReference type="ARBA" id="ARBA00022786"/>
    </source>
</evidence>
<dbReference type="Gene3D" id="3.40.140.10">
    <property type="entry name" value="Cytidine Deaminase, domain 2"/>
    <property type="match status" value="1"/>
</dbReference>
<gene>
    <name evidence="10" type="primary">stambpa</name>
    <name evidence="10" type="ORF">EVAR_45691_1</name>
</gene>
<evidence type="ECO:0000256" key="1">
    <source>
        <dbReference type="ARBA" id="ARBA00001947"/>
    </source>
</evidence>
<dbReference type="GO" id="GO:0070536">
    <property type="term" value="P:protein K63-linked deubiquitination"/>
    <property type="evidence" value="ECO:0007669"/>
    <property type="project" value="InterPro"/>
</dbReference>
<dbReference type="Proteomes" id="UP000299102">
    <property type="component" value="Unassembled WGS sequence"/>
</dbReference>
<dbReference type="InterPro" id="IPR036397">
    <property type="entry name" value="RNaseH_sf"/>
</dbReference>
<dbReference type="Gene3D" id="3.30.420.10">
    <property type="entry name" value="Ribonuclease H-like superfamily/Ribonuclease H"/>
    <property type="match status" value="1"/>
</dbReference>
<protein>
    <submittedName>
        <fullName evidence="10">STAM-binding protein-like A</fullName>
    </submittedName>
</protein>
<dbReference type="GO" id="GO:0005768">
    <property type="term" value="C:endosome"/>
    <property type="evidence" value="ECO:0007669"/>
    <property type="project" value="TreeGrafter"/>
</dbReference>
<dbReference type="GO" id="GO:0061578">
    <property type="term" value="F:K63-linked deubiquitinase activity"/>
    <property type="evidence" value="ECO:0007669"/>
    <property type="project" value="InterPro"/>
</dbReference>
<dbReference type="InterPro" id="IPR044098">
    <property type="entry name" value="STAMBP/STALP-like_MPN"/>
</dbReference>
<sequence length="214" mass="24000">MKVVKTYLETLKWEVLPHLPYSPVVAPSDYHLFRSMTHGLADQHFRSYEEVKNLIDSWIASKMTSFINAGFVRCPKDGRNDYSISNTIHSLSGGLRTVVVPAALMARFQKLAAANTARNVETCGILAGILERNQLKVSHVIVPKQVGTADSCSTNNEEEIFHYQDQHNLITLGWIHTHPTQTAFLSSVDLHTQCSYQLMMPEAIAIVCAPKYNE</sequence>
<comment type="caution">
    <text evidence="10">The sequence shown here is derived from an EMBL/GenBank/DDBJ whole genome shotgun (WGS) entry which is preliminary data.</text>
</comment>
<dbReference type="GO" id="GO:0016020">
    <property type="term" value="C:membrane"/>
    <property type="evidence" value="ECO:0007669"/>
    <property type="project" value="TreeGrafter"/>
</dbReference>
<evidence type="ECO:0000256" key="3">
    <source>
        <dbReference type="ARBA" id="ARBA00022670"/>
    </source>
</evidence>